<reference evidence="1" key="2">
    <citation type="submission" date="2016-11" db="EMBL/GenBank/DDBJ databases">
        <title>Complete Genome Sequencing of Pandoraea pulmonicola DSM 16583.</title>
        <authorList>
            <person name="Chan K.-G."/>
        </authorList>
    </citation>
    <scope>NUCLEOTIDE SEQUENCE</scope>
    <source>
        <strain evidence="1">DSM 16583</strain>
    </source>
</reference>
<keyword evidence="3" id="KW-1185">Reference proteome</keyword>
<evidence type="ECO:0000313" key="3">
    <source>
        <dbReference type="Proteomes" id="UP000035086"/>
    </source>
</evidence>
<reference evidence="3" key="1">
    <citation type="submission" date="2014-12" db="EMBL/GenBank/DDBJ databases">
        <title>Complete Genome Sequencing of Pandoraea pulmonicola DSM 16583.</title>
        <authorList>
            <person name="Chan K.-G."/>
        </authorList>
    </citation>
    <scope>NUCLEOTIDE SEQUENCE [LARGE SCALE GENOMIC DNA]</scope>
    <source>
        <strain evidence="3">DSM 16583</strain>
    </source>
</reference>
<sequence>MDVAFRITFDHRRFYAEREVYAQDAALSAKVASTQDIHGAIVMTNDGQPVLEIIDELLPWVQNLCFDAVSRLARGDEARVNYFSRSGWLALKPVGDEIEVTGSLTPAAKYSKAAFLPALLACGERFERAMRVLKKDDVAFIANLDYMRTFAESARQSLD</sequence>
<gene>
    <name evidence="2" type="ORF">NCTC13159_00055</name>
    <name evidence="1" type="ORF">RO07_20720</name>
</gene>
<reference evidence="2 4" key="3">
    <citation type="submission" date="2018-06" db="EMBL/GenBank/DDBJ databases">
        <authorList>
            <consortium name="Pathogen Informatics"/>
            <person name="Doyle S."/>
        </authorList>
    </citation>
    <scope>NUCLEOTIDE SEQUENCE [LARGE SCALE GENOMIC DNA]</scope>
    <source>
        <strain evidence="2 4">NCTC13159</strain>
    </source>
</reference>
<dbReference type="AlphaFoldDB" id="A0AAJ4Z8K6"/>
<evidence type="ECO:0000313" key="4">
    <source>
        <dbReference type="Proteomes" id="UP000254589"/>
    </source>
</evidence>
<dbReference type="KEGG" id="ppul:RO07_20720"/>
<dbReference type="RefSeq" id="WP_039411075.1">
    <property type="nucleotide sequence ID" value="NZ_CP010310.2"/>
</dbReference>
<organism evidence="2 4">
    <name type="scientific">Pandoraea pulmonicola</name>
    <dbReference type="NCBI Taxonomy" id="93221"/>
    <lineage>
        <taxon>Bacteria</taxon>
        <taxon>Pseudomonadati</taxon>
        <taxon>Pseudomonadota</taxon>
        <taxon>Betaproteobacteria</taxon>
        <taxon>Burkholderiales</taxon>
        <taxon>Burkholderiaceae</taxon>
        <taxon>Pandoraea</taxon>
    </lineage>
</organism>
<evidence type="ECO:0000313" key="2">
    <source>
        <dbReference type="EMBL" id="SUA88606.1"/>
    </source>
</evidence>
<evidence type="ECO:0000313" key="1">
    <source>
        <dbReference type="EMBL" id="AJC22308.1"/>
    </source>
</evidence>
<dbReference type="Proteomes" id="UP000035086">
    <property type="component" value="Chromosome"/>
</dbReference>
<dbReference type="Proteomes" id="UP000254589">
    <property type="component" value="Unassembled WGS sequence"/>
</dbReference>
<protein>
    <submittedName>
        <fullName evidence="2">Uncharacterized protein</fullName>
    </submittedName>
</protein>
<proteinExistence type="predicted"/>
<dbReference type="EMBL" id="UGSJ01000001">
    <property type="protein sequence ID" value="SUA88606.1"/>
    <property type="molecule type" value="Genomic_DNA"/>
</dbReference>
<accession>A0AAJ4Z8K6</accession>
<dbReference type="EMBL" id="CP010310">
    <property type="protein sequence ID" value="AJC22308.1"/>
    <property type="molecule type" value="Genomic_DNA"/>
</dbReference>
<name>A0AAJ4Z8K6_PANPU</name>